<dbReference type="STRING" id="2015173.A0A026WQU6"/>
<name>A0A026WQU6_OOCBI</name>
<dbReference type="SUPFAM" id="SSF54928">
    <property type="entry name" value="RNA-binding domain, RBD"/>
    <property type="match status" value="1"/>
</dbReference>
<dbReference type="Gene3D" id="3.30.70.330">
    <property type="match status" value="1"/>
</dbReference>
<evidence type="ECO:0000313" key="5">
    <source>
        <dbReference type="EMBL" id="EZA58328.1"/>
    </source>
</evidence>
<feature type="coiled-coil region" evidence="2">
    <location>
        <begin position="208"/>
        <end position="235"/>
    </location>
</feature>
<dbReference type="GO" id="GO:0003676">
    <property type="term" value="F:nucleic acid binding"/>
    <property type="evidence" value="ECO:0007669"/>
    <property type="project" value="InterPro"/>
</dbReference>
<dbReference type="GO" id="GO:0032545">
    <property type="term" value="C:CURI complex"/>
    <property type="evidence" value="ECO:0007669"/>
    <property type="project" value="TreeGrafter"/>
</dbReference>
<dbReference type="PANTHER" id="PTHR13191:SF0">
    <property type="entry name" value="RIBOSOMAL RNA-PROCESSING PROTEIN 7 HOMOLOG A-RELATED"/>
    <property type="match status" value="1"/>
</dbReference>
<gene>
    <name evidence="5" type="ORF">X777_01285</name>
</gene>
<protein>
    <submittedName>
        <fullName evidence="5">Ribosomal RNA-processing protein 7-like protein A</fullName>
    </submittedName>
</protein>
<dbReference type="InterPro" id="IPR012677">
    <property type="entry name" value="Nucleotide-bd_a/b_plait_sf"/>
</dbReference>
<dbReference type="Pfam" id="PF12923">
    <property type="entry name" value="RRP7"/>
    <property type="match status" value="1"/>
</dbReference>
<evidence type="ECO:0000313" key="6">
    <source>
        <dbReference type="Proteomes" id="UP000053097"/>
    </source>
</evidence>
<dbReference type="OMA" id="GIHKWIA"/>
<comment type="similarity">
    <text evidence="1">Belongs to the RRP7 family.</text>
</comment>
<dbReference type="InterPro" id="IPR035979">
    <property type="entry name" value="RBD_domain_sf"/>
</dbReference>
<reference evidence="5 6" key="1">
    <citation type="journal article" date="2014" name="Curr. Biol.">
        <title>The genome of the clonal raider ant Cerapachys biroi.</title>
        <authorList>
            <person name="Oxley P.R."/>
            <person name="Ji L."/>
            <person name="Fetter-Pruneda I."/>
            <person name="McKenzie S.K."/>
            <person name="Li C."/>
            <person name="Hu H."/>
            <person name="Zhang G."/>
            <person name="Kronauer D.J."/>
        </authorList>
    </citation>
    <scope>NUCLEOTIDE SEQUENCE [LARGE SCALE GENOMIC DNA]</scope>
</reference>
<dbReference type="PANTHER" id="PTHR13191">
    <property type="entry name" value="RIBOSOMAL RNA PROCESSING PROTEIN 7-RELATED"/>
    <property type="match status" value="1"/>
</dbReference>
<dbReference type="Gene3D" id="6.10.250.1770">
    <property type="match status" value="1"/>
</dbReference>
<dbReference type="AlphaFoldDB" id="A0A026WQU6"/>
<dbReference type="InterPro" id="IPR040447">
    <property type="entry name" value="RRM_Rrp7"/>
</dbReference>
<dbReference type="CDD" id="cd12951">
    <property type="entry name" value="RRP7_Rrp7A"/>
    <property type="match status" value="1"/>
</dbReference>
<dbReference type="InterPro" id="IPR040446">
    <property type="entry name" value="RRP7"/>
</dbReference>
<dbReference type="GO" id="GO:0006364">
    <property type="term" value="P:rRNA processing"/>
    <property type="evidence" value="ECO:0007669"/>
    <property type="project" value="TreeGrafter"/>
</dbReference>
<sequence>MSGFKTIWVRYDADSSDRHQLFFKEHSVRNQEPEYPRSQTLFVLNVPPYATTESMKHGFAKLCGDVRSITFSNAEGFKTAYVVFTRESSLDKAMELSENCVITLSSDENACITGLEKWCKEYTDSLRNEQAMKKGIEEYIAAYDKKIEDSIAKGAEEDDNGWVTITKGKKRGQFAPTRKESTIDKVQQQEEQRKKRKQLLNFYTFQIRESKKQNLAELRKKFELDKKRLQELKLKRTFKPF</sequence>
<keyword evidence="2" id="KW-0175">Coiled coil</keyword>
<keyword evidence="6" id="KW-1185">Reference proteome</keyword>
<dbReference type="EMBL" id="KK107128">
    <property type="protein sequence ID" value="EZA58328.1"/>
    <property type="molecule type" value="Genomic_DNA"/>
</dbReference>
<dbReference type="Pfam" id="PF17799">
    <property type="entry name" value="RRM_Rrp7"/>
    <property type="match status" value="1"/>
</dbReference>
<evidence type="ECO:0000256" key="1">
    <source>
        <dbReference type="ARBA" id="ARBA00006110"/>
    </source>
</evidence>
<dbReference type="Proteomes" id="UP000053097">
    <property type="component" value="Unassembled WGS sequence"/>
</dbReference>
<dbReference type="GO" id="GO:0000028">
    <property type="term" value="P:ribosomal small subunit assembly"/>
    <property type="evidence" value="ECO:0007669"/>
    <property type="project" value="TreeGrafter"/>
</dbReference>
<accession>A0A026WQU6</accession>
<organism evidence="5 6">
    <name type="scientific">Ooceraea biroi</name>
    <name type="common">Clonal raider ant</name>
    <name type="synonym">Cerapachys biroi</name>
    <dbReference type="NCBI Taxonomy" id="2015173"/>
    <lineage>
        <taxon>Eukaryota</taxon>
        <taxon>Metazoa</taxon>
        <taxon>Ecdysozoa</taxon>
        <taxon>Arthropoda</taxon>
        <taxon>Hexapoda</taxon>
        <taxon>Insecta</taxon>
        <taxon>Pterygota</taxon>
        <taxon>Neoptera</taxon>
        <taxon>Endopterygota</taxon>
        <taxon>Hymenoptera</taxon>
        <taxon>Apocrita</taxon>
        <taxon>Aculeata</taxon>
        <taxon>Formicoidea</taxon>
        <taxon>Formicidae</taxon>
        <taxon>Dorylinae</taxon>
        <taxon>Ooceraea</taxon>
    </lineage>
</organism>
<dbReference type="OrthoDB" id="5390at2759"/>
<proteinExistence type="inferred from homology"/>
<feature type="domain" description="Ribosomal RNA-processing protein 7 C-terminal" evidence="3">
    <location>
        <begin position="126"/>
        <end position="241"/>
    </location>
</feature>
<evidence type="ECO:0000259" key="4">
    <source>
        <dbReference type="Pfam" id="PF17799"/>
    </source>
</evidence>
<dbReference type="InterPro" id="IPR024326">
    <property type="entry name" value="RRP7_C"/>
</dbReference>
<feature type="domain" description="Rrp7 RRM-like N-terminal" evidence="4">
    <location>
        <begin position="1"/>
        <end position="71"/>
    </location>
</feature>
<evidence type="ECO:0000259" key="3">
    <source>
        <dbReference type="Pfam" id="PF12923"/>
    </source>
</evidence>
<evidence type="ECO:0000256" key="2">
    <source>
        <dbReference type="SAM" id="Coils"/>
    </source>
</evidence>
<dbReference type="GO" id="GO:0034456">
    <property type="term" value="C:UTP-C complex"/>
    <property type="evidence" value="ECO:0007669"/>
    <property type="project" value="TreeGrafter"/>
</dbReference>